<dbReference type="Gene3D" id="1.10.10.10">
    <property type="entry name" value="Winged helix-like DNA-binding domain superfamily/Winged helix DNA-binding domain"/>
    <property type="match status" value="1"/>
</dbReference>
<keyword evidence="2" id="KW-1185">Reference proteome</keyword>
<reference evidence="1 2" key="1">
    <citation type="submission" date="2020-02" db="EMBL/GenBank/DDBJ databases">
        <title>Fructobacillus sp. isolated from paper mulberry of Taiwan.</title>
        <authorList>
            <person name="Lin S.-T."/>
        </authorList>
    </citation>
    <scope>NUCLEOTIDE SEQUENCE [LARGE SCALE GENOMIC DNA]</scope>
    <source>
        <strain evidence="1 2">M2-14</strain>
    </source>
</reference>
<comment type="caution">
    <text evidence="1">The sequence shown here is derived from an EMBL/GenBank/DDBJ whole genome shotgun (WGS) entry which is preliminary data.</text>
</comment>
<organism evidence="1 2">
    <name type="scientific">Fructobacillus broussonetiae</name>
    <dbReference type="NCBI Taxonomy" id="2713173"/>
    <lineage>
        <taxon>Bacteria</taxon>
        <taxon>Bacillati</taxon>
        <taxon>Bacillota</taxon>
        <taxon>Bacilli</taxon>
        <taxon>Lactobacillales</taxon>
        <taxon>Lactobacillaceae</taxon>
        <taxon>Fructobacillus</taxon>
    </lineage>
</organism>
<sequence length="77" mass="8943">MAEILDAINEDAKVFSLDNKVSDDCEVAKKINPTLSFYYTQMEEHLLQLMKNMQFSDILKRFEEIGDDALNIEEKIV</sequence>
<name>A0ABS5QZS5_9LACO</name>
<dbReference type="InterPro" id="IPR036388">
    <property type="entry name" value="WH-like_DNA-bd_sf"/>
</dbReference>
<accession>A0ABS5QZS5</accession>
<dbReference type="EMBL" id="JAAMFK010000003">
    <property type="protein sequence ID" value="MBS9338704.1"/>
    <property type="molecule type" value="Genomic_DNA"/>
</dbReference>
<proteinExistence type="predicted"/>
<evidence type="ECO:0000313" key="1">
    <source>
        <dbReference type="EMBL" id="MBS9338704.1"/>
    </source>
</evidence>
<protein>
    <submittedName>
        <fullName evidence="1">Uncharacterized protein</fullName>
    </submittedName>
</protein>
<evidence type="ECO:0000313" key="2">
    <source>
        <dbReference type="Proteomes" id="UP001519504"/>
    </source>
</evidence>
<gene>
    <name evidence="1" type="ORF">G6R29_03550</name>
</gene>
<dbReference type="Proteomes" id="UP001519504">
    <property type="component" value="Unassembled WGS sequence"/>
</dbReference>